<dbReference type="InterPro" id="IPR034074">
    <property type="entry name" value="Y4bN_pept_dom"/>
</dbReference>
<dbReference type="SUPFAM" id="SSF52743">
    <property type="entry name" value="Subtilisin-like"/>
    <property type="match status" value="1"/>
</dbReference>
<comment type="caution">
    <text evidence="1">Lacks conserved residue(s) required for the propagation of feature annotation.</text>
</comment>
<reference evidence="3 4" key="2">
    <citation type="submission" date="2018-01" db="EMBL/GenBank/DDBJ databases">
        <title>Genomic study of Klebsiella pneumoniae.</title>
        <authorList>
            <person name="Yang Y."/>
            <person name="Bicalho R."/>
        </authorList>
    </citation>
    <scope>NUCLEOTIDE SEQUENCE [LARGE SCALE GENOMIC DNA]</scope>
    <source>
        <strain evidence="3 4">A10</strain>
    </source>
</reference>
<evidence type="ECO:0000259" key="2">
    <source>
        <dbReference type="Pfam" id="PF00082"/>
    </source>
</evidence>
<dbReference type="InterPro" id="IPR036852">
    <property type="entry name" value="Peptidase_S8/S53_dom_sf"/>
</dbReference>
<dbReference type="GO" id="GO:0004252">
    <property type="term" value="F:serine-type endopeptidase activity"/>
    <property type="evidence" value="ECO:0007669"/>
    <property type="project" value="InterPro"/>
</dbReference>
<feature type="non-terminal residue" evidence="3">
    <location>
        <position position="1"/>
    </location>
</feature>
<dbReference type="Gene3D" id="3.40.50.200">
    <property type="entry name" value="Peptidase S8/S53 domain"/>
    <property type="match status" value="1"/>
</dbReference>
<dbReference type="EMBL" id="PIDR01001590">
    <property type="protein sequence ID" value="PLO62087.1"/>
    <property type="molecule type" value="Genomic_DNA"/>
</dbReference>
<dbReference type="AlphaFoldDB" id="A0A2J5P8I2"/>
<dbReference type="CDD" id="cd04847">
    <property type="entry name" value="Peptidases_S8_Subtilisin_like_2"/>
    <property type="match status" value="1"/>
</dbReference>
<evidence type="ECO:0000313" key="4">
    <source>
        <dbReference type="Proteomes" id="UP000234667"/>
    </source>
</evidence>
<sequence>GSSDSDSEIFTHGELVTSAIMYGTIDELSSDNHEIINVDHYKVYCEEDEDDIGLVDVLDRICSVLENKSYKIANISLGPEVPAPDDEPNLWTSTLDKIAGDGSILLVIAAGNTGGILKNSPQDYDLARIQPPADMLNGLSIGAANSNADIWERANYSSVGPGRRPGYVKPDALFFGGDDEPTGDKLRLLGLYDFEEKLKFGTSYAAPLVTRLAARLDNMTLGKMNVATLRALLIHSTESTSDKKGCGWGRITDSIENYIFCDDNTVTVIYQGTLTKSSGVRAAIPCPESLKISKTKIDLAATLCFYTEVDHKHPVSYSRAGIEVTFRPHSEKFKINKETGKMALEANTRALFNKENILGNEQNLRKDAHKWETCYKVNDVFQASTINDPALDIKYLTRDEGHALTSKEMASLPILNYSLVITLRTRKNTNLY</sequence>
<feature type="non-terminal residue" evidence="3">
    <location>
        <position position="432"/>
    </location>
</feature>
<organism evidence="3 4">
    <name type="scientific">Klebsiella michiganensis</name>
    <dbReference type="NCBI Taxonomy" id="1134687"/>
    <lineage>
        <taxon>Bacteria</taxon>
        <taxon>Pseudomonadati</taxon>
        <taxon>Pseudomonadota</taxon>
        <taxon>Gammaproteobacteria</taxon>
        <taxon>Enterobacterales</taxon>
        <taxon>Enterobacteriaceae</taxon>
        <taxon>Klebsiella/Raoultella group</taxon>
        <taxon>Klebsiella</taxon>
    </lineage>
</organism>
<dbReference type="InterPro" id="IPR000209">
    <property type="entry name" value="Peptidase_S8/S53_dom"/>
</dbReference>
<evidence type="ECO:0000256" key="1">
    <source>
        <dbReference type="PROSITE-ProRule" id="PRU01240"/>
    </source>
</evidence>
<dbReference type="PROSITE" id="PS51892">
    <property type="entry name" value="SUBTILASE"/>
    <property type="match status" value="1"/>
</dbReference>
<comment type="caution">
    <text evidence="3">The sequence shown here is derived from an EMBL/GenBank/DDBJ whole genome shotgun (WGS) entry which is preliminary data.</text>
</comment>
<accession>A0A2J5P8I2</accession>
<comment type="similarity">
    <text evidence="1">Belongs to the peptidase S8 family.</text>
</comment>
<proteinExistence type="inferred from homology"/>
<reference evidence="3 4" key="1">
    <citation type="submission" date="2017-11" db="EMBL/GenBank/DDBJ databases">
        <authorList>
            <person name="Han C.G."/>
        </authorList>
    </citation>
    <scope>NUCLEOTIDE SEQUENCE [LARGE SCALE GENOMIC DNA]</scope>
    <source>
        <strain evidence="3 4">A10</strain>
    </source>
</reference>
<protein>
    <submittedName>
        <fullName evidence="3">Peptidase S8</fullName>
    </submittedName>
</protein>
<gene>
    <name evidence="3" type="ORF">CWN49_31635</name>
</gene>
<evidence type="ECO:0000313" key="3">
    <source>
        <dbReference type="EMBL" id="PLO62087.1"/>
    </source>
</evidence>
<feature type="domain" description="Peptidase S8/S53" evidence="2">
    <location>
        <begin position="7"/>
        <end position="249"/>
    </location>
</feature>
<name>A0A2J5P8I2_9ENTR</name>
<dbReference type="Pfam" id="PF00082">
    <property type="entry name" value="Peptidase_S8"/>
    <property type="match status" value="1"/>
</dbReference>
<dbReference type="Proteomes" id="UP000234667">
    <property type="component" value="Unassembled WGS sequence"/>
</dbReference>
<dbReference type="GO" id="GO:0006508">
    <property type="term" value="P:proteolysis"/>
    <property type="evidence" value="ECO:0007669"/>
    <property type="project" value="InterPro"/>
</dbReference>